<dbReference type="InterPro" id="IPR036962">
    <property type="entry name" value="Glyco_hydro_3_N_sf"/>
</dbReference>
<dbReference type="InterPro" id="IPR017853">
    <property type="entry name" value="GH"/>
</dbReference>
<dbReference type="RefSeq" id="WP_082424913.1">
    <property type="nucleotide sequence ID" value="NZ_CABJFB010000002.1"/>
</dbReference>
<dbReference type="Pfam" id="PF00933">
    <property type="entry name" value="Glyco_hydro_3"/>
    <property type="match status" value="1"/>
</dbReference>
<evidence type="ECO:0000256" key="1">
    <source>
        <dbReference type="ARBA" id="ARBA00005336"/>
    </source>
</evidence>
<dbReference type="Gene3D" id="3.40.50.1700">
    <property type="entry name" value="Glycoside hydrolase family 3 C-terminal domain"/>
    <property type="match status" value="1"/>
</dbReference>
<comment type="similarity">
    <text evidence="1">Belongs to the glycosyl hydrolase 3 family.</text>
</comment>
<keyword evidence="7" id="KW-1185">Reference proteome</keyword>
<feature type="domain" description="Fibronectin type III-like" evidence="3">
    <location>
        <begin position="332"/>
        <end position="403"/>
    </location>
</feature>
<dbReference type="InterPro" id="IPR002772">
    <property type="entry name" value="Glyco_hydro_3_C"/>
</dbReference>
<reference evidence="5 7" key="2">
    <citation type="journal article" date="2020" name="Cell Host Microbe">
        <title>Functional and Genomic Variation between Human-Derived Isolates of Lachnospiraceae Reveals Inter- and Intra-Species Diversity.</title>
        <authorList>
            <person name="Sorbara M.T."/>
            <person name="Littmann E.R."/>
            <person name="Fontana E."/>
            <person name="Moody T.U."/>
            <person name="Kohout C.E."/>
            <person name="Gjonbalaj M."/>
            <person name="Eaton V."/>
            <person name="Seok R."/>
            <person name="Leiner I.M."/>
            <person name="Pamer E.G."/>
        </authorList>
    </citation>
    <scope>NUCLEOTIDE SEQUENCE [LARGE SCALE GENOMIC DNA]</scope>
    <source>
        <strain evidence="5 7">MSK.14.54</strain>
    </source>
</reference>
<proteinExistence type="inferred from homology"/>
<dbReference type="PANTHER" id="PTHR42715">
    <property type="entry name" value="BETA-GLUCOSIDASE"/>
    <property type="match status" value="1"/>
</dbReference>
<dbReference type="Proteomes" id="UP000768180">
    <property type="component" value="Unassembled WGS sequence"/>
</dbReference>
<dbReference type="PANTHER" id="PTHR42715:SF10">
    <property type="entry name" value="BETA-GLUCOSIDASE"/>
    <property type="match status" value="1"/>
</dbReference>
<dbReference type="AlphaFoldDB" id="A0A174E2K6"/>
<dbReference type="Pfam" id="PF14310">
    <property type="entry name" value="Fn3-like"/>
    <property type="match status" value="1"/>
</dbReference>
<reference evidence="5" key="3">
    <citation type="submission" date="2020-02" db="EMBL/GenBank/DDBJ databases">
        <authorList>
            <person name="Littmann E."/>
            <person name="Sorbara M."/>
        </authorList>
    </citation>
    <scope>NUCLEOTIDE SEQUENCE</scope>
    <source>
        <strain evidence="5">MSK.14.54</strain>
    </source>
</reference>
<evidence type="ECO:0000313" key="6">
    <source>
        <dbReference type="Proteomes" id="UP000095706"/>
    </source>
</evidence>
<gene>
    <name evidence="4" type="primary">bglB_5</name>
    <name evidence="4" type="ORF">ERS852406_01693</name>
    <name evidence="5" type="ORF">G5B05_14320</name>
</gene>
<evidence type="ECO:0000313" key="7">
    <source>
        <dbReference type="Proteomes" id="UP000768180"/>
    </source>
</evidence>
<dbReference type="Pfam" id="PF01915">
    <property type="entry name" value="Glyco_hydro_3_C"/>
    <property type="match status" value="1"/>
</dbReference>
<dbReference type="EMBL" id="JAAITQ010000036">
    <property type="protein sequence ID" value="NSE17546.1"/>
    <property type="molecule type" value="Genomic_DNA"/>
</dbReference>
<dbReference type="GO" id="GO:0008422">
    <property type="term" value="F:beta-glucosidase activity"/>
    <property type="evidence" value="ECO:0007669"/>
    <property type="project" value="UniProtKB-EC"/>
</dbReference>
<dbReference type="Proteomes" id="UP000095706">
    <property type="component" value="Unassembled WGS sequence"/>
</dbReference>
<organism evidence="4 6">
    <name type="scientific">Fusicatenibacter saccharivorans</name>
    <dbReference type="NCBI Taxonomy" id="1150298"/>
    <lineage>
        <taxon>Bacteria</taxon>
        <taxon>Bacillati</taxon>
        <taxon>Bacillota</taxon>
        <taxon>Clostridia</taxon>
        <taxon>Lachnospirales</taxon>
        <taxon>Lachnospiraceae</taxon>
        <taxon>Fusicatenibacter</taxon>
    </lineage>
</organism>
<keyword evidence="4" id="KW-0326">Glycosidase</keyword>
<dbReference type="SUPFAM" id="SSF51445">
    <property type="entry name" value="(Trans)glycosidases"/>
    <property type="match status" value="1"/>
</dbReference>
<accession>A0A174E2K6</accession>
<dbReference type="SMART" id="SM01217">
    <property type="entry name" value="Fn3_like"/>
    <property type="match status" value="1"/>
</dbReference>
<evidence type="ECO:0000313" key="4">
    <source>
        <dbReference type="EMBL" id="CUO30716.1"/>
    </source>
</evidence>
<dbReference type="InterPro" id="IPR050288">
    <property type="entry name" value="Cellulose_deg_GH3"/>
</dbReference>
<evidence type="ECO:0000259" key="3">
    <source>
        <dbReference type="SMART" id="SM01217"/>
    </source>
</evidence>
<dbReference type="GO" id="GO:0005975">
    <property type="term" value="P:carbohydrate metabolic process"/>
    <property type="evidence" value="ECO:0007669"/>
    <property type="project" value="InterPro"/>
</dbReference>
<evidence type="ECO:0000256" key="2">
    <source>
        <dbReference type="ARBA" id="ARBA00022801"/>
    </source>
</evidence>
<dbReference type="InterPro" id="IPR036881">
    <property type="entry name" value="Glyco_hydro_3_C_sf"/>
</dbReference>
<dbReference type="InterPro" id="IPR013783">
    <property type="entry name" value="Ig-like_fold"/>
</dbReference>
<dbReference type="InterPro" id="IPR001764">
    <property type="entry name" value="Glyco_hydro_3_N"/>
</dbReference>
<dbReference type="EC" id="3.2.1.21" evidence="4"/>
<protein>
    <submittedName>
        <fullName evidence="4 5">Beta-glucosidase</fullName>
        <ecNumber evidence="4">3.2.1.21</ecNumber>
    </submittedName>
</protein>
<sequence length="871" mass="94379">MATFYASKTGEVSAREKEHSALVRELAGECMTLLENDGTLPLAGAGKVAVYGNGVRHTVKGGTGSGDVNTRTVVTIEQGLKEAGFEILTGKWLDEYDKVLADAQAAYQAELAKKAEELHVPIFAVMFSEVFAQPDVPVITEKEDTDTAIYVLSRNSGEGADRYNRACDYLLGENELADIAYLAEHYEKTVLILNIANLVDTTELKKIKGLNAILLAGQAGNATGNIVADVVLGKSIPSGKLTDTWAASYEDYPSSKNFSHNNGDTNDEYYSDGIYVGYRYFDTFNVTPNYCFGYGKGYTDFETEVRDVEADAKNVTVTASVKNIGDTFAGKEVVQVYYSAPDGTIEKPYQELGGFGKSDLLSPGESQTITISFPTRSMASYDEKKAAWVLEAGTYYIRVGNSSRTTKVAAALNLKETVVTVQGKNLFPADDAPQELSKAGVTPYSYEGEAEEKAAAKQIDICSKCIKTETVVYSETPEAFPAYEGEKLTAADVKSGKATLKDLVSQLTVEEMAAVCNGTADGLGQEGFIGSSSDMAPGAAGDTTSILLEDRGIYNTILADGPAGLRLIPHFVVDADGKMVSSGNPLEDAFNKNEIEVPEGGTEYFQYCTAIPVAALLAQSWNMDLIRKCGDIVGKEMEEFHISVWLAPGMNIHRNPLCGRNFEYYSEDPLVAGMCAAADTRGIQSHAGIGTSIKHFAANNQEDNRMYVNEHISERAMREIYLKGFEIAVKTAQPMTIMSSYNLVNGVHTANSHDLLTAAARDEWGFAGYVMTDWGTSEDMSGLFAYKYNLKYGHSTSRECVLAGNDLQMPGQQGNRQEIVASVADGTLPIGQLQTCAYRILNVVLQSLAYDDCKPYGDQFELEEAVTVTKA</sequence>
<dbReference type="Gene3D" id="3.20.20.300">
    <property type="entry name" value="Glycoside hydrolase, family 3, N-terminal domain"/>
    <property type="match status" value="1"/>
</dbReference>
<name>A0A174E2K6_9FIRM</name>
<reference evidence="4 6" key="1">
    <citation type="submission" date="2015-09" db="EMBL/GenBank/DDBJ databases">
        <authorList>
            <consortium name="Pathogen Informatics"/>
        </authorList>
    </citation>
    <scope>NUCLEOTIDE SEQUENCE [LARGE SCALE GENOMIC DNA]</scope>
    <source>
        <strain evidence="4 6">2789STDY5608849</strain>
    </source>
</reference>
<dbReference type="SUPFAM" id="SSF52279">
    <property type="entry name" value="Beta-D-glucan exohydrolase, C-terminal domain"/>
    <property type="match status" value="1"/>
</dbReference>
<dbReference type="InterPro" id="IPR026891">
    <property type="entry name" value="Fn3-like"/>
</dbReference>
<dbReference type="PRINTS" id="PR00133">
    <property type="entry name" value="GLHYDRLASE3"/>
</dbReference>
<dbReference type="Gene3D" id="2.60.40.10">
    <property type="entry name" value="Immunoglobulins"/>
    <property type="match status" value="1"/>
</dbReference>
<evidence type="ECO:0000313" key="5">
    <source>
        <dbReference type="EMBL" id="NSE17546.1"/>
    </source>
</evidence>
<keyword evidence="2 4" id="KW-0378">Hydrolase</keyword>
<dbReference type="EMBL" id="CYYV01000007">
    <property type="protein sequence ID" value="CUO30716.1"/>
    <property type="molecule type" value="Genomic_DNA"/>
</dbReference>